<feature type="compositionally biased region" description="Basic and acidic residues" evidence="1">
    <location>
        <begin position="418"/>
        <end position="428"/>
    </location>
</feature>
<dbReference type="Proteomes" id="UP000570517">
    <property type="component" value="Unassembled WGS sequence"/>
</dbReference>
<feature type="region of interest" description="Disordered" evidence="1">
    <location>
        <begin position="307"/>
        <end position="428"/>
    </location>
</feature>
<feature type="compositionally biased region" description="Basic residues" evidence="1">
    <location>
        <begin position="1"/>
        <end position="15"/>
    </location>
</feature>
<evidence type="ECO:0000256" key="1">
    <source>
        <dbReference type="SAM" id="MobiDB-lite"/>
    </source>
</evidence>
<evidence type="ECO:0000313" key="2">
    <source>
        <dbReference type="EMBL" id="NVN53768.1"/>
    </source>
</evidence>
<comment type="caution">
    <text evidence="2">The sequence shown here is derived from an EMBL/GenBank/DDBJ whole genome shotgun (WGS) entry which is preliminary data.</text>
</comment>
<keyword evidence="3" id="KW-1185">Reference proteome</keyword>
<dbReference type="AlphaFoldDB" id="A0A850PTA7"/>
<gene>
    <name evidence="2" type="ORF">HLY00_2864</name>
</gene>
<protein>
    <submittedName>
        <fullName evidence="2">Uncharacterized protein</fullName>
    </submittedName>
</protein>
<reference evidence="2 3" key="1">
    <citation type="submission" date="2020-05" db="EMBL/GenBank/DDBJ databases">
        <title>Draft genome sequence of Mycobacterium hippocampi DL, isolated from European seabass, Dicentrarchus labrax, reared in fish farms.</title>
        <authorList>
            <person name="Stathopoulou P."/>
            <person name="Asimakis E."/>
            <person name="Tzokas K."/>
            <person name="Batargias C."/>
            <person name="Tsiamis G."/>
        </authorList>
    </citation>
    <scope>NUCLEOTIDE SEQUENCE [LARGE SCALE GENOMIC DNA]</scope>
    <source>
        <strain evidence="2 3">DL</strain>
    </source>
</reference>
<feature type="region of interest" description="Disordered" evidence="1">
    <location>
        <begin position="242"/>
        <end position="291"/>
    </location>
</feature>
<sequence length="428" mass="47164">MRRGRRSVPVPRRRQVGCAGTDRSDAAAAAARGGTRGARWPGHRRSAGARRVGTQSVADRGAPVDRRRTAVFRDPDLRAAVHPRHRSSHSRPRRVLRPGEAPAVLLPGLRCARRRDQADVPVGGLADPIGALRADGRRRQAHRRWCRPYRRAVRRAVARHRGVDPLGATALPRGGADPFLVGSGLHPDRRASLCRAAAPRPRHHLCGNGIRQVGNVQWRRCGTGADQSDPRRTDGLVRCVRQLAHRRTGRSDHGTTGQPRGRPEPGERLGEPVGRWFSAARRRGRRCQRTPVEHACRQRGRRCRPLGIPGVPAPRRRRAMERRGSGVGMSAAQFTLRTRRRTAGGAGHAGADAVRGKSEWPRASGQATRRVSPQRRGRAAPPKPRAARCIRGSAARRPRDQPSRAATSAARWPGPRPFRFDSPRQEGR</sequence>
<accession>A0A850PTA7</accession>
<feature type="compositionally biased region" description="Basic and acidic residues" evidence="1">
    <location>
        <begin position="261"/>
        <end position="270"/>
    </location>
</feature>
<feature type="region of interest" description="Disordered" evidence="1">
    <location>
        <begin position="1"/>
        <end position="65"/>
    </location>
</feature>
<evidence type="ECO:0000313" key="3">
    <source>
        <dbReference type="Proteomes" id="UP000570517"/>
    </source>
</evidence>
<feature type="compositionally biased region" description="Low complexity" evidence="1">
    <location>
        <begin position="26"/>
        <end position="39"/>
    </location>
</feature>
<organism evidence="2 3">
    <name type="scientific">Mycolicibacterium hippocampi</name>
    <dbReference type="NCBI Taxonomy" id="659824"/>
    <lineage>
        <taxon>Bacteria</taxon>
        <taxon>Bacillati</taxon>
        <taxon>Actinomycetota</taxon>
        <taxon>Actinomycetes</taxon>
        <taxon>Mycobacteriales</taxon>
        <taxon>Mycobacteriaceae</taxon>
        <taxon>Mycolicibacterium</taxon>
    </lineage>
</organism>
<proteinExistence type="predicted"/>
<dbReference type="EMBL" id="JABFYL010000050">
    <property type="protein sequence ID" value="NVN53768.1"/>
    <property type="molecule type" value="Genomic_DNA"/>
</dbReference>
<name>A0A850PTA7_9MYCO</name>